<proteinExistence type="inferred from homology"/>
<keyword evidence="11" id="KW-0413">Isomerase</keyword>
<dbReference type="PROSITE" id="PS50198">
    <property type="entry name" value="PPIC_PPIASE_2"/>
    <property type="match status" value="1"/>
</dbReference>
<evidence type="ECO:0000256" key="1">
    <source>
        <dbReference type="ARBA" id="ARBA00004382"/>
    </source>
</evidence>
<dbReference type="InterPro" id="IPR027304">
    <property type="entry name" value="Trigger_fact/SurA_dom_sf"/>
</dbReference>
<feature type="domain" description="PpiC" evidence="13">
    <location>
        <begin position="268"/>
        <end position="361"/>
    </location>
</feature>
<evidence type="ECO:0000256" key="6">
    <source>
        <dbReference type="ARBA" id="ARBA00023136"/>
    </source>
</evidence>
<dbReference type="RefSeq" id="WP_272182432.1">
    <property type="nucleotide sequence ID" value="NZ_JAQOMS010000002.1"/>
</dbReference>
<dbReference type="Proteomes" id="UP001528411">
    <property type="component" value="Unassembled WGS sequence"/>
</dbReference>
<keyword evidence="4 12" id="KW-0812">Transmembrane</keyword>
<reference evidence="14 15" key="1">
    <citation type="submission" date="2023-01" db="EMBL/GenBank/DDBJ databases">
        <title>Psychrosphaera sp. nov., isolated from marine algae.</title>
        <authorList>
            <person name="Bayburt H."/>
            <person name="Choi B.J."/>
            <person name="Kim J.M."/>
            <person name="Choi D.G."/>
            <person name="Jeon C.O."/>
        </authorList>
    </citation>
    <scope>NUCLEOTIDE SEQUENCE [LARGE SCALE GENOMIC DNA]</scope>
    <source>
        <strain evidence="14 15">G1-22</strain>
    </source>
</reference>
<evidence type="ECO:0000313" key="15">
    <source>
        <dbReference type="Proteomes" id="UP001528411"/>
    </source>
</evidence>
<dbReference type="PANTHER" id="PTHR47529:SF1">
    <property type="entry name" value="PERIPLASMIC CHAPERONE PPID"/>
    <property type="match status" value="1"/>
</dbReference>
<evidence type="ECO:0000256" key="8">
    <source>
        <dbReference type="ARBA" id="ARBA00038408"/>
    </source>
</evidence>
<evidence type="ECO:0000313" key="14">
    <source>
        <dbReference type="EMBL" id="MDC2891461.1"/>
    </source>
</evidence>
<feature type="transmembrane region" description="Helical" evidence="12">
    <location>
        <begin position="12"/>
        <end position="34"/>
    </location>
</feature>
<keyword evidence="15" id="KW-1185">Reference proteome</keyword>
<dbReference type="InterPro" id="IPR052029">
    <property type="entry name" value="PpiD_chaperone"/>
</dbReference>
<keyword evidence="6 12" id="KW-0472">Membrane</keyword>
<comment type="caution">
    <text evidence="14">The sequence shown here is derived from an EMBL/GenBank/DDBJ whole genome shotgun (WGS) entry which is preliminary data.</text>
</comment>
<dbReference type="InterPro" id="IPR000297">
    <property type="entry name" value="PPIase_PpiC"/>
</dbReference>
<dbReference type="EMBL" id="JAQOMS010000002">
    <property type="protein sequence ID" value="MDC2891461.1"/>
    <property type="molecule type" value="Genomic_DNA"/>
</dbReference>
<evidence type="ECO:0000256" key="2">
    <source>
        <dbReference type="ARBA" id="ARBA00022475"/>
    </source>
</evidence>
<evidence type="ECO:0000256" key="9">
    <source>
        <dbReference type="ARBA" id="ARBA00040743"/>
    </source>
</evidence>
<protein>
    <recommendedName>
        <fullName evidence="9">Periplasmic chaperone PpiD</fullName>
    </recommendedName>
    <alternativeName>
        <fullName evidence="10">Periplasmic folding chaperone</fullName>
    </alternativeName>
</protein>
<dbReference type="Pfam" id="PF13624">
    <property type="entry name" value="SurA_N_3"/>
    <property type="match status" value="1"/>
</dbReference>
<keyword evidence="7" id="KW-0143">Chaperone</keyword>
<accession>A0ABT5FJV1</accession>
<dbReference type="SUPFAM" id="SSF109998">
    <property type="entry name" value="Triger factor/SurA peptide-binding domain-like"/>
    <property type="match status" value="1"/>
</dbReference>
<comment type="similarity">
    <text evidence="8">Belongs to the PpiD chaperone family.</text>
</comment>
<comment type="subcellular location">
    <subcellularLocation>
        <location evidence="1">Cell inner membrane</location>
        <topology evidence="1">Single-pass type II membrane protein</topology>
        <orientation evidence="1">Periplasmic side</orientation>
    </subcellularLocation>
</comment>
<keyword evidence="5 12" id="KW-1133">Transmembrane helix</keyword>
<dbReference type="InterPro" id="IPR046357">
    <property type="entry name" value="PPIase_dom_sf"/>
</dbReference>
<evidence type="ECO:0000256" key="11">
    <source>
        <dbReference type="PROSITE-ProRule" id="PRU00278"/>
    </source>
</evidence>
<evidence type="ECO:0000256" key="12">
    <source>
        <dbReference type="SAM" id="Phobius"/>
    </source>
</evidence>
<name>A0ABT5FJV1_9GAMM</name>
<evidence type="ECO:0000256" key="5">
    <source>
        <dbReference type="ARBA" id="ARBA00022989"/>
    </source>
</evidence>
<evidence type="ECO:0000259" key="13">
    <source>
        <dbReference type="PROSITE" id="PS50198"/>
    </source>
</evidence>
<evidence type="ECO:0000256" key="4">
    <source>
        <dbReference type="ARBA" id="ARBA00022692"/>
    </source>
</evidence>
<organism evidence="14 15">
    <name type="scientific">Psychrosphaera algicola</name>
    <dbReference type="NCBI Taxonomy" id="3023714"/>
    <lineage>
        <taxon>Bacteria</taxon>
        <taxon>Pseudomonadati</taxon>
        <taxon>Pseudomonadota</taxon>
        <taxon>Gammaproteobacteria</taxon>
        <taxon>Alteromonadales</taxon>
        <taxon>Pseudoalteromonadaceae</taxon>
        <taxon>Psychrosphaera</taxon>
    </lineage>
</organism>
<gene>
    <name evidence="14" type="ORF">PN838_25470</name>
</gene>
<dbReference type="PANTHER" id="PTHR47529">
    <property type="entry name" value="PEPTIDYL-PROLYL CIS-TRANS ISOMERASE D"/>
    <property type="match status" value="1"/>
</dbReference>
<evidence type="ECO:0000256" key="3">
    <source>
        <dbReference type="ARBA" id="ARBA00022519"/>
    </source>
</evidence>
<dbReference type="Gene3D" id="3.10.50.40">
    <property type="match status" value="1"/>
</dbReference>
<keyword evidence="2" id="KW-1003">Cell membrane</keyword>
<evidence type="ECO:0000256" key="10">
    <source>
        <dbReference type="ARBA" id="ARBA00042775"/>
    </source>
</evidence>
<sequence>MLERIREGSQGIVAKSVLGLVIFTFAISGIGSYINSTSDSTVISVNGVEITKSEVDQAYQNGRQQLQSQYGEMVEQLFADEAYVATYREQIIDNLVVEELQKQQAKEIGVRVSDEQIRKAIIEMPAFQLAGEFSNDIYLAKIRQAGYSASQFREMLRQQLSRTQFAGSVMGSEFVLPSEKQQFAALFNQTRSFDLVKFDAKALEASITLEEADIKNYFELNASRYQTQEKISFEYILIDSEKLASKVVVSEEELKTYYTNNIAEFTTAEKRRISHILVESGDAAKVAEIQAKLDAGENFADVAKSLSEDSFSAENGGDLEYFESGVFGDAFDSAVTSLSTVGEVSPLVETDGGQHFITLTELTPEVVKPFAEVKETIAEEARQSKVTELYIEAQTKVTEVAFEVPDDLTDAAKEAGLELSTQKLASRYQLTGDLSNPLLVNKVFDVDFISEGLNSDLIELSDTKSIVVRALEHEASRPQTLEEVKGLVTSALTKQKRQNLLRSKLKRY</sequence>
<dbReference type="SUPFAM" id="SSF54534">
    <property type="entry name" value="FKBP-like"/>
    <property type="match status" value="1"/>
</dbReference>
<dbReference type="Pfam" id="PF13145">
    <property type="entry name" value="Rotamase_2"/>
    <property type="match status" value="1"/>
</dbReference>
<dbReference type="Gene3D" id="1.10.4030.10">
    <property type="entry name" value="Porin chaperone SurA, peptide-binding domain"/>
    <property type="match status" value="1"/>
</dbReference>
<keyword evidence="3" id="KW-0997">Cell inner membrane</keyword>
<keyword evidence="11" id="KW-0697">Rotamase</keyword>
<evidence type="ECO:0000256" key="7">
    <source>
        <dbReference type="ARBA" id="ARBA00023186"/>
    </source>
</evidence>